<evidence type="ECO:0000313" key="2">
    <source>
        <dbReference type="Proteomes" id="UP000035955"/>
    </source>
</evidence>
<keyword evidence="2" id="KW-1185">Reference proteome</keyword>
<evidence type="ECO:0000313" key="1">
    <source>
        <dbReference type="EMBL" id="KMO31753.1"/>
    </source>
</evidence>
<keyword evidence="1" id="KW-0812">Transmembrane</keyword>
<dbReference type="EMBL" id="LABY01000188">
    <property type="protein sequence ID" value="KMO31753.1"/>
    <property type="molecule type" value="Genomic_DNA"/>
</dbReference>
<organism evidence="1 2">
    <name type="scientific">Methylobacterium variabile</name>
    <dbReference type="NCBI Taxonomy" id="298794"/>
    <lineage>
        <taxon>Bacteria</taxon>
        <taxon>Pseudomonadati</taxon>
        <taxon>Pseudomonadota</taxon>
        <taxon>Alphaproteobacteria</taxon>
        <taxon>Hyphomicrobiales</taxon>
        <taxon>Methylobacteriaceae</taxon>
        <taxon>Methylobacterium</taxon>
    </lineage>
</organism>
<dbReference type="OrthoDB" id="952847at2"/>
<keyword evidence="1" id="KW-0472">Membrane</keyword>
<comment type="caution">
    <text evidence="1">The sequence shown here is derived from an EMBL/GenBank/DDBJ whole genome shotgun (WGS) entry which is preliminary data.</text>
</comment>
<proteinExistence type="predicted"/>
<reference evidence="1 2" key="1">
    <citation type="submission" date="2015-03" db="EMBL/GenBank/DDBJ databases">
        <title>Genome sequencing of Methylobacterium variabile DSM 16961.</title>
        <authorList>
            <person name="Chaudhry V."/>
            <person name="Patil P.B."/>
        </authorList>
    </citation>
    <scope>NUCLEOTIDE SEQUENCE [LARGE SCALE GENOMIC DNA]</scope>
    <source>
        <strain evidence="1 2">DSM 16961</strain>
    </source>
</reference>
<dbReference type="AlphaFoldDB" id="A0A0J6SED0"/>
<dbReference type="PATRIC" id="fig|298794.3.peg.2680"/>
<dbReference type="RefSeq" id="WP_048447029.1">
    <property type="nucleotide sequence ID" value="NZ_LABY01000188.1"/>
</dbReference>
<dbReference type="Proteomes" id="UP000035955">
    <property type="component" value="Unassembled WGS sequence"/>
</dbReference>
<accession>A0A0J6SED0</accession>
<sequence length="213" mass="22570">MYNTDLPTRAELPTTRQLLRSTAIAVAAAATLLVTVVLPAEYAIDPTGVGRTLGLTSMGEIKAQLAQESEANRKEIAPPSNGPEKRSGLFGRAFAYLFVSEAHAQPAGKADELSLTLAPAEGVEVKLGMKAGARANYSWTTSGGGLNYDLHGSPASGGAEKSYKKGRNEAGDQGIVTAAFDGSHGWFWRNRTSSPVSITLKVKGEYSEIKRMK</sequence>
<protein>
    <submittedName>
        <fullName evidence="1">Transmembrane anchor protein</fullName>
    </submittedName>
</protein>
<name>A0A0J6SED0_9HYPH</name>
<gene>
    <name evidence="1" type="ORF">VQ02_25460</name>
</gene>